<keyword evidence="3" id="KW-1185">Reference proteome</keyword>
<evidence type="ECO:0000313" key="2">
    <source>
        <dbReference type="EMBL" id="AVX05314.1"/>
    </source>
</evidence>
<dbReference type="Pfam" id="PF04344">
    <property type="entry name" value="CheZ"/>
    <property type="match status" value="1"/>
</dbReference>
<feature type="region of interest" description="Disordered" evidence="1">
    <location>
        <begin position="173"/>
        <end position="212"/>
    </location>
</feature>
<dbReference type="GO" id="GO:0050920">
    <property type="term" value="P:regulation of chemotaxis"/>
    <property type="evidence" value="ECO:0007669"/>
    <property type="project" value="InterPro"/>
</dbReference>
<protein>
    <submittedName>
        <fullName evidence="2">Uncharacterized protein</fullName>
    </submittedName>
</protein>
<dbReference type="SUPFAM" id="SSF75708">
    <property type="entry name" value="Chemotaxis phosphatase CheZ"/>
    <property type="match status" value="1"/>
</dbReference>
<dbReference type="AlphaFoldDB" id="A0A2R4MHG4"/>
<dbReference type="GO" id="GO:0009288">
    <property type="term" value="C:bacterial-type flagellum"/>
    <property type="evidence" value="ECO:0007669"/>
    <property type="project" value="InterPro"/>
</dbReference>
<gene>
    <name evidence="2" type="ORF">MXMO3_02803</name>
</gene>
<proteinExistence type="predicted"/>
<dbReference type="Gene3D" id="1.10.287.500">
    <property type="entry name" value="Helix hairpin bin"/>
    <property type="match status" value="1"/>
</dbReference>
<dbReference type="EMBL" id="CP021330">
    <property type="protein sequence ID" value="AVX05314.1"/>
    <property type="molecule type" value="Genomic_DNA"/>
</dbReference>
<feature type="compositionally biased region" description="Polar residues" evidence="1">
    <location>
        <begin position="203"/>
        <end position="212"/>
    </location>
</feature>
<organism evidence="2 3">
    <name type="scientific">Maritalea myrionectae</name>
    <dbReference type="NCBI Taxonomy" id="454601"/>
    <lineage>
        <taxon>Bacteria</taxon>
        <taxon>Pseudomonadati</taxon>
        <taxon>Pseudomonadota</taxon>
        <taxon>Alphaproteobacteria</taxon>
        <taxon>Hyphomicrobiales</taxon>
        <taxon>Devosiaceae</taxon>
        <taxon>Maritalea</taxon>
    </lineage>
</organism>
<dbReference type="KEGG" id="mmyr:MXMO3_02803"/>
<dbReference type="Proteomes" id="UP000258927">
    <property type="component" value="Chromosome"/>
</dbReference>
<name>A0A2R4MHG4_9HYPH</name>
<reference evidence="2 3" key="1">
    <citation type="submission" date="2017-05" db="EMBL/GenBank/DDBJ databases">
        <title>Genome Analysis of Maritalea myrionectae HL2708#5.</title>
        <authorList>
            <consortium name="Cotde Inc.-PKNU"/>
            <person name="Jang D."/>
            <person name="Oh H.-M."/>
        </authorList>
    </citation>
    <scope>NUCLEOTIDE SEQUENCE [LARGE SCALE GENOMIC DNA]</scope>
    <source>
        <strain evidence="2 3">HL2708#5</strain>
    </source>
</reference>
<evidence type="ECO:0000256" key="1">
    <source>
        <dbReference type="SAM" id="MobiDB-lite"/>
    </source>
</evidence>
<dbReference type="GO" id="GO:0003824">
    <property type="term" value="F:catalytic activity"/>
    <property type="evidence" value="ECO:0007669"/>
    <property type="project" value="InterPro"/>
</dbReference>
<accession>A0A2R4MHG4</accession>
<dbReference type="STRING" id="1122213.GCA_000423365_00438"/>
<dbReference type="InterPro" id="IPR007439">
    <property type="entry name" value="Chemotax_Pase_CheZ"/>
</dbReference>
<evidence type="ECO:0000313" key="3">
    <source>
        <dbReference type="Proteomes" id="UP000258927"/>
    </source>
</evidence>
<sequence length="212" mass="23558">MVQIAEKQTGELDLTDLSDSDDERIPLKDVIALAEKVTAALKPLVRSLDRSMHQELREILQAIEGLRTELSRVDANDIFAKRIPEMGRELGAIVKATEVATDTIMNVAEQVLAADRSDPEKYAAEVEQHMMAIFEACSFQDLTGQRVTKIIHTMEVIEERIEVLCKMIENNNIAPQTSGEPTAQEKRNQEKLVSGPAHEGEGVSQSDIDAMF</sequence>